<evidence type="ECO:0000313" key="3">
    <source>
        <dbReference type="Proteomes" id="UP000222824"/>
    </source>
</evidence>
<keyword evidence="3" id="KW-1185">Reference proteome</keyword>
<dbReference type="AlphaFoldDB" id="A0A2G1WHW1"/>
<reference evidence="2 3" key="1">
    <citation type="journal article" date="2014" name="Front. Microbiol.">
        <title>Population and genomic analysis of the genus Halorubrum.</title>
        <authorList>
            <person name="Fullmer M.S."/>
            <person name="Soucy S.M."/>
            <person name="Swithers K.S."/>
            <person name="Makkay A.M."/>
            <person name="Wheeler R."/>
            <person name="Ventosa A."/>
            <person name="Gogarten J.P."/>
            <person name="Papke R.T."/>
        </authorList>
    </citation>
    <scope>NUCLEOTIDE SEQUENCE [LARGE SCALE GENOMIC DNA]</scope>
    <source>
        <strain evidence="2 3">C49</strain>
    </source>
</reference>
<evidence type="ECO:0000256" key="1">
    <source>
        <dbReference type="SAM" id="Phobius"/>
    </source>
</evidence>
<organism evidence="2 3">
    <name type="scientific">Halorubrum persicum</name>
    <dbReference type="NCBI Taxonomy" id="1383844"/>
    <lineage>
        <taxon>Archaea</taxon>
        <taxon>Methanobacteriati</taxon>
        <taxon>Methanobacteriota</taxon>
        <taxon>Stenosarchaea group</taxon>
        <taxon>Halobacteria</taxon>
        <taxon>Halobacteriales</taxon>
        <taxon>Haloferacaceae</taxon>
        <taxon>Halorubrum</taxon>
    </lineage>
</organism>
<protein>
    <submittedName>
        <fullName evidence="2">Uncharacterized protein</fullName>
    </submittedName>
</protein>
<proteinExistence type="predicted"/>
<evidence type="ECO:0000313" key="2">
    <source>
        <dbReference type="EMBL" id="PHQ38588.1"/>
    </source>
</evidence>
<comment type="caution">
    <text evidence="2">The sequence shown here is derived from an EMBL/GenBank/DDBJ whole genome shotgun (WGS) entry which is preliminary data.</text>
</comment>
<gene>
    <name evidence="2" type="ORF">DJ69_10890</name>
</gene>
<feature type="transmembrane region" description="Helical" evidence="1">
    <location>
        <begin position="37"/>
        <end position="55"/>
    </location>
</feature>
<keyword evidence="1" id="KW-0472">Membrane</keyword>
<sequence>MHPSRLVALCFITVSALLIAQVGVIEGVQFAPSTVFQLIGATFLLISGIYGFARYEVNPVVTEYGPMAYLLLFGFGLWAVGILFRLLTV</sequence>
<dbReference type="Proteomes" id="UP000222824">
    <property type="component" value="Unassembled WGS sequence"/>
</dbReference>
<name>A0A2G1WHW1_9EURY</name>
<keyword evidence="1" id="KW-1133">Transmembrane helix</keyword>
<feature type="transmembrane region" description="Helical" evidence="1">
    <location>
        <begin position="67"/>
        <end position="87"/>
    </location>
</feature>
<accession>A0A2G1WHW1</accession>
<keyword evidence="1" id="KW-0812">Transmembrane</keyword>
<dbReference type="EMBL" id="NHOA01000086">
    <property type="protein sequence ID" value="PHQ38588.1"/>
    <property type="molecule type" value="Genomic_DNA"/>
</dbReference>